<dbReference type="PANTHER" id="PTHR30349:SF64">
    <property type="entry name" value="PROPHAGE INTEGRASE INTD-RELATED"/>
    <property type="match status" value="1"/>
</dbReference>
<feature type="domain" description="Tyr recombinase" evidence="4">
    <location>
        <begin position="225"/>
        <end position="410"/>
    </location>
</feature>
<evidence type="ECO:0000313" key="5">
    <source>
        <dbReference type="EMBL" id="GAA0723876.1"/>
    </source>
</evidence>
<comment type="similarity">
    <text evidence="1">Belongs to the 'phage' integrase family.</text>
</comment>
<keyword evidence="6" id="KW-1185">Reference proteome</keyword>
<sequence>MRSTFNLKEPKKDGDTLILFSAYFKNEGRKFVYSTGELIHPDDWDFENKHPKNLNGRTTKAEKLRIVKRQLDRYSNFFSDVVGNYKLSNRELIISNIKDEFDIEFKRTKAISNKFFSVYDLFLEMKKRDYTDEANSETTIKRYEYNKRLLEDYQSFIGKKLHFNQINNAFYNSFVSYCVNEKRHSANTLRRNVGLLKTFLYWANENGHTYKIDFQKFKAPKAQQTDEVALTLDQVQEVFQFDLTNNPRLEKVRDLFVFGCATGMRISNYSKIEKKDIQDGFIKVRDQKNTDKSLEIPLNDFSLYLLKKYDYKLPKISNQKFNDYIKEVFELMGYHQKVKKTIKIGKELVEQITPMYERISSHTARRSFITIMKNKKIPDKVIMGYTGHRSLEVFNKYYKPNNDDKKDFMKKVWKLEDAPLKKVN</sequence>
<dbReference type="SUPFAM" id="SSF56349">
    <property type="entry name" value="DNA breaking-rejoining enzymes"/>
    <property type="match status" value="1"/>
</dbReference>
<dbReference type="Gene3D" id="1.10.443.10">
    <property type="entry name" value="Intergrase catalytic core"/>
    <property type="match status" value="1"/>
</dbReference>
<dbReference type="EMBL" id="BAAAGE010000002">
    <property type="protein sequence ID" value="GAA0723876.1"/>
    <property type="molecule type" value="Genomic_DNA"/>
</dbReference>
<evidence type="ECO:0000259" key="4">
    <source>
        <dbReference type="PROSITE" id="PS51898"/>
    </source>
</evidence>
<evidence type="ECO:0000256" key="2">
    <source>
        <dbReference type="ARBA" id="ARBA00023125"/>
    </source>
</evidence>
<dbReference type="PANTHER" id="PTHR30349">
    <property type="entry name" value="PHAGE INTEGRASE-RELATED"/>
    <property type="match status" value="1"/>
</dbReference>
<dbReference type="InterPro" id="IPR013762">
    <property type="entry name" value="Integrase-like_cat_sf"/>
</dbReference>
<protein>
    <submittedName>
        <fullName evidence="5">Tyrosine-type recombinase/integrase</fullName>
    </submittedName>
</protein>
<proteinExistence type="inferred from homology"/>
<dbReference type="Pfam" id="PF00589">
    <property type="entry name" value="Phage_integrase"/>
    <property type="match status" value="1"/>
</dbReference>
<gene>
    <name evidence="5" type="ORF">GCM10009430_27780</name>
</gene>
<evidence type="ECO:0000313" key="6">
    <source>
        <dbReference type="Proteomes" id="UP001501758"/>
    </source>
</evidence>
<dbReference type="Pfam" id="PF13102">
    <property type="entry name" value="Phage_int_SAM_5"/>
    <property type="match status" value="1"/>
</dbReference>
<keyword evidence="3" id="KW-0233">DNA recombination</keyword>
<dbReference type="InterPro" id="IPR025269">
    <property type="entry name" value="SAM-like_dom"/>
</dbReference>
<dbReference type="Proteomes" id="UP001501758">
    <property type="component" value="Unassembled WGS sequence"/>
</dbReference>
<accession>A0ABN1IYD3</accession>
<comment type="caution">
    <text evidence="5">The sequence shown here is derived from an EMBL/GenBank/DDBJ whole genome shotgun (WGS) entry which is preliminary data.</text>
</comment>
<reference evidence="5 6" key="1">
    <citation type="journal article" date="2019" name="Int. J. Syst. Evol. Microbiol.">
        <title>The Global Catalogue of Microorganisms (GCM) 10K type strain sequencing project: providing services to taxonomists for standard genome sequencing and annotation.</title>
        <authorList>
            <consortium name="The Broad Institute Genomics Platform"/>
            <consortium name="The Broad Institute Genome Sequencing Center for Infectious Disease"/>
            <person name="Wu L."/>
            <person name="Ma J."/>
        </authorList>
    </citation>
    <scope>NUCLEOTIDE SEQUENCE [LARGE SCALE GENOMIC DNA]</scope>
    <source>
        <strain evidence="5 6">JCM 15974</strain>
    </source>
</reference>
<name>A0ABN1IYD3_9FLAO</name>
<evidence type="ECO:0000256" key="1">
    <source>
        <dbReference type="ARBA" id="ARBA00008857"/>
    </source>
</evidence>
<dbReference type="PROSITE" id="PS51898">
    <property type="entry name" value="TYR_RECOMBINASE"/>
    <property type="match status" value="1"/>
</dbReference>
<dbReference type="RefSeq" id="WP_343912896.1">
    <property type="nucleotide sequence ID" value="NZ_BAAAGE010000002.1"/>
</dbReference>
<dbReference type="InterPro" id="IPR010998">
    <property type="entry name" value="Integrase_recombinase_N"/>
</dbReference>
<organism evidence="5 6">
    <name type="scientific">Aquimarina litoralis</name>
    <dbReference type="NCBI Taxonomy" id="584605"/>
    <lineage>
        <taxon>Bacteria</taxon>
        <taxon>Pseudomonadati</taxon>
        <taxon>Bacteroidota</taxon>
        <taxon>Flavobacteriia</taxon>
        <taxon>Flavobacteriales</taxon>
        <taxon>Flavobacteriaceae</taxon>
        <taxon>Aquimarina</taxon>
    </lineage>
</organism>
<dbReference type="Gene3D" id="1.10.150.130">
    <property type="match status" value="1"/>
</dbReference>
<dbReference type="InterPro" id="IPR002104">
    <property type="entry name" value="Integrase_catalytic"/>
</dbReference>
<dbReference type="InterPro" id="IPR050090">
    <property type="entry name" value="Tyrosine_recombinase_XerCD"/>
</dbReference>
<dbReference type="InterPro" id="IPR011010">
    <property type="entry name" value="DNA_brk_join_enz"/>
</dbReference>
<keyword evidence="2" id="KW-0238">DNA-binding</keyword>
<evidence type="ECO:0000256" key="3">
    <source>
        <dbReference type="ARBA" id="ARBA00023172"/>
    </source>
</evidence>